<sequence>MSIFFVHLLCRLPASLALQMIWCRQPCILDVTM</sequence>
<dbReference type="EMBL" id="CM000784">
    <property type="protein sequence ID" value="AQK97771.1"/>
    <property type="molecule type" value="Genomic_DNA"/>
</dbReference>
<evidence type="ECO:0000313" key="1">
    <source>
        <dbReference type="EMBL" id="AQK97771.1"/>
    </source>
</evidence>
<proteinExistence type="predicted"/>
<organism evidence="1">
    <name type="scientific">Zea mays</name>
    <name type="common">Maize</name>
    <dbReference type="NCBI Taxonomy" id="4577"/>
    <lineage>
        <taxon>Eukaryota</taxon>
        <taxon>Viridiplantae</taxon>
        <taxon>Streptophyta</taxon>
        <taxon>Embryophyta</taxon>
        <taxon>Tracheophyta</taxon>
        <taxon>Spermatophyta</taxon>
        <taxon>Magnoliopsida</taxon>
        <taxon>Liliopsida</taxon>
        <taxon>Poales</taxon>
        <taxon>Poaceae</taxon>
        <taxon>PACMAD clade</taxon>
        <taxon>Panicoideae</taxon>
        <taxon>Andropogonodae</taxon>
        <taxon>Andropogoneae</taxon>
        <taxon>Tripsacinae</taxon>
        <taxon>Zea</taxon>
    </lineage>
</organism>
<name>A0A1D6G338_MAIZE</name>
<reference evidence="1" key="1">
    <citation type="submission" date="2015-12" db="EMBL/GenBank/DDBJ databases">
        <title>Update maize B73 reference genome by single molecule sequencing technologies.</title>
        <authorList>
            <consortium name="Maize Genome Sequencing Project"/>
            <person name="Ware D."/>
        </authorList>
    </citation>
    <scope>NUCLEOTIDE SEQUENCE</scope>
    <source>
        <tissue evidence="1">Seedling</tissue>
    </source>
</reference>
<gene>
    <name evidence="1" type="ORF">ZEAMMB73_Zm00001d011699</name>
</gene>
<accession>A0A1D6G338</accession>
<dbReference type="AlphaFoldDB" id="A0A1D6G338"/>
<protein>
    <submittedName>
        <fullName evidence="1">Survival protein SurE-like phosphatase/nucleotidase</fullName>
    </submittedName>
</protein>